<name>A0LH47_SYNFM</name>
<dbReference type="HOGENOM" id="CLU_2467900_0_0_7"/>
<evidence type="ECO:0000313" key="3">
    <source>
        <dbReference type="Proteomes" id="UP000001784"/>
    </source>
</evidence>
<accession>A0LH47</accession>
<dbReference type="Pfam" id="PF04606">
    <property type="entry name" value="Ogr_Delta"/>
    <property type="match status" value="1"/>
</dbReference>
<evidence type="ECO:0000313" key="2">
    <source>
        <dbReference type="EMBL" id="ABK16749.1"/>
    </source>
</evidence>
<organism evidence="2 3">
    <name type="scientific">Syntrophobacter fumaroxidans (strain DSM 10017 / MPOB)</name>
    <dbReference type="NCBI Taxonomy" id="335543"/>
    <lineage>
        <taxon>Bacteria</taxon>
        <taxon>Pseudomonadati</taxon>
        <taxon>Thermodesulfobacteriota</taxon>
        <taxon>Syntrophobacteria</taxon>
        <taxon>Syntrophobacterales</taxon>
        <taxon>Syntrophobacteraceae</taxon>
        <taxon>Syntrophobacter</taxon>
    </lineage>
</organism>
<gene>
    <name evidence="2" type="ordered locus">Sfum_1055</name>
</gene>
<dbReference type="OrthoDB" id="598068at2"/>
<dbReference type="EMBL" id="CP000478">
    <property type="protein sequence ID" value="ABK16749.1"/>
    <property type="molecule type" value="Genomic_DNA"/>
</dbReference>
<feature type="domain" description="Zinc finger Ogr/Delta-type" evidence="1">
    <location>
        <begin position="8"/>
        <end position="52"/>
    </location>
</feature>
<dbReference type="InParanoid" id="A0LH47"/>
<reference evidence="2 3" key="1">
    <citation type="submission" date="2006-10" db="EMBL/GenBank/DDBJ databases">
        <title>Complete sequence of Syntrophobacter fumaroxidans MPOB.</title>
        <authorList>
            <consortium name="US DOE Joint Genome Institute"/>
            <person name="Copeland A."/>
            <person name="Lucas S."/>
            <person name="Lapidus A."/>
            <person name="Barry K."/>
            <person name="Detter J.C."/>
            <person name="Glavina del Rio T."/>
            <person name="Hammon N."/>
            <person name="Israni S."/>
            <person name="Pitluck S."/>
            <person name="Goltsman E.G."/>
            <person name="Martinez M."/>
            <person name="Schmutz J."/>
            <person name="Larimer F."/>
            <person name="Land M."/>
            <person name="Hauser L."/>
            <person name="Kyrpides N."/>
            <person name="Kim E."/>
            <person name="Boone D.R."/>
            <person name="Brockman F."/>
            <person name="Culley D."/>
            <person name="Ferry J."/>
            <person name="Gunsalus R."/>
            <person name="McInerney M.J."/>
            <person name="Morrison M."/>
            <person name="Plugge C."/>
            <person name="Rohlin L."/>
            <person name="Scholten J."/>
            <person name="Sieber J."/>
            <person name="Stams A.J.M."/>
            <person name="Worm P."/>
            <person name="Henstra A.M."/>
            <person name="Richardson P."/>
        </authorList>
    </citation>
    <scope>NUCLEOTIDE SEQUENCE [LARGE SCALE GENOMIC DNA]</scope>
    <source>
        <strain evidence="3">DSM 10017 / MPOB</strain>
    </source>
</reference>
<keyword evidence="3" id="KW-1185">Reference proteome</keyword>
<dbReference type="RefSeq" id="WP_011697920.1">
    <property type="nucleotide sequence ID" value="NC_008554.1"/>
</dbReference>
<dbReference type="STRING" id="335543.Sfum_1055"/>
<proteinExistence type="predicted"/>
<protein>
    <recommendedName>
        <fullName evidence="1">Zinc finger Ogr/Delta-type domain-containing protein</fullName>
    </recommendedName>
</protein>
<dbReference type="eggNOG" id="COG2226">
    <property type="taxonomic scope" value="Bacteria"/>
</dbReference>
<dbReference type="Proteomes" id="UP000001784">
    <property type="component" value="Chromosome"/>
</dbReference>
<dbReference type="AlphaFoldDB" id="A0LH47"/>
<evidence type="ECO:0000259" key="1">
    <source>
        <dbReference type="Pfam" id="PF04606"/>
    </source>
</evidence>
<dbReference type="InterPro" id="IPR007684">
    <property type="entry name" value="Znf_Ogr/Delta"/>
</dbReference>
<dbReference type="KEGG" id="sfu:Sfum_1055"/>
<sequence length="88" mass="10136">MAEDKTICPHCGCKMSKWRTPPMSTWSAEYFYVCFNDECSYYIRGWQHMKDTTEVSCSYRHRFDPETGATGPLPVWSPDAGKSEIIAD</sequence>